<reference evidence="2" key="1">
    <citation type="submission" date="2024-03" db="EMBL/GenBank/DDBJ databases">
        <authorList>
            <person name="Plomp N."/>
            <person name="Harmsen H.J."/>
        </authorList>
    </citation>
    <scope>NUCLEOTIDE SEQUENCE</scope>
    <source>
        <strain evidence="2">HTF-128</strain>
    </source>
</reference>
<gene>
    <name evidence="2" type="ORF">WF834_13510</name>
</gene>
<dbReference type="PROSITE" id="PS51257">
    <property type="entry name" value="PROKAR_LIPOPROTEIN"/>
    <property type="match status" value="1"/>
</dbReference>
<evidence type="ECO:0000256" key="1">
    <source>
        <dbReference type="SAM" id="SignalP"/>
    </source>
</evidence>
<dbReference type="EMBL" id="JBBFGL010000020">
    <property type="protein sequence ID" value="MEJ5197163.1"/>
    <property type="molecule type" value="Genomic_DNA"/>
</dbReference>
<sequence>MKLFKKLMSAMLAGVLAVGMLAGCSGGSVNGPVPTSPRPEDPAVQAVYEVIEQKTAKMNFVSAPAYSKEASALAEAYLNGGDKTKAFNELKAALAQQGLRISNAQDTAEASSLSKFSGPDAVWTSDLEETNYSLNKRYTDTMIAGLVDYRCNSVGIAVKDGKMSIVYLRITEIPAENS</sequence>
<organism evidence="2 3">
    <name type="scientific">Faecalibacterium wellingii</name>
    <dbReference type="NCBI Taxonomy" id="2929491"/>
    <lineage>
        <taxon>Bacteria</taxon>
        <taxon>Bacillati</taxon>
        <taxon>Bacillota</taxon>
        <taxon>Clostridia</taxon>
        <taxon>Eubacteriales</taxon>
        <taxon>Oscillospiraceae</taxon>
        <taxon>Faecalibacterium</taxon>
    </lineage>
</organism>
<proteinExistence type="predicted"/>
<protein>
    <submittedName>
        <fullName evidence="2">Uncharacterized protein</fullName>
    </submittedName>
</protein>
<name>A0AB35Y9B9_9FIRM</name>
<dbReference type="Proteomes" id="UP001373196">
    <property type="component" value="Unassembled WGS sequence"/>
</dbReference>
<dbReference type="RefSeq" id="WP_249235442.1">
    <property type="nucleotide sequence ID" value="NZ_JBBFGL010000020.1"/>
</dbReference>
<feature type="signal peptide" evidence="1">
    <location>
        <begin position="1"/>
        <end position="22"/>
    </location>
</feature>
<dbReference type="AlphaFoldDB" id="A0AB35Y9B9"/>
<comment type="caution">
    <text evidence="2">The sequence shown here is derived from an EMBL/GenBank/DDBJ whole genome shotgun (WGS) entry which is preliminary data.</text>
</comment>
<feature type="chain" id="PRO_5044220484" evidence="1">
    <location>
        <begin position="23"/>
        <end position="178"/>
    </location>
</feature>
<accession>A0AB35Y9B9</accession>
<keyword evidence="1" id="KW-0732">Signal</keyword>
<evidence type="ECO:0000313" key="3">
    <source>
        <dbReference type="Proteomes" id="UP001373196"/>
    </source>
</evidence>
<evidence type="ECO:0000313" key="2">
    <source>
        <dbReference type="EMBL" id="MEJ5197163.1"/>
    </source>
</evidence>